<organism evidence="1 2">
    <name type="scientific">Phialemonium atrogriseum</name>
    <dbReference type="NCBI Taxonomy" id="1093897"/>
    <lineage>
        <taxon>Eukaryota</taxon>
        <taxon>Fungi</taxon>
        <taxon>Dikarya</taxon>
        <taxon>Ascomycota</taxon>
        <taxon>Pezizomycotina</taxon>
        <taxon>Sordariomycetes</taxon>
        <taxon>Sordariomycetidae</taxon>
        <taxon>Cephalothecales</taxon>
        <taxon>Cephalothecaceae</taxon>
        <taxon>Phialemonium</taxon>
    </lineage>
</organism>
<dbReference type="GO" id="GO:0005737">
    <property type="term" value="C:cytoplasm"/>
    <property type="evidence" value="ECO:0007669"/>
    <property type="project" value="TreeGrafter"/>
</dbReference>
<evidence type="ECO:0008006" key="3">
    <source>
        <dbReference type="Google" id="ProtNLM"/>
    </source>
</evidence>
<gene>
    <name evidence="1" type="ORF">QBC33DRAFT_232328</name>
</gene>
<keyword evidence="2" id="KW-1185">Reference proteome</keyword>
<proteinExistence type="predicted"/>
<evidence type="ECO:0000313" key="1">
    <source>
        <dbReference type="EMBL" id="KAK1771121.1"/>
    </source>
</evidence>
<dbReference type="InterPro" id="IPR055323">
    <property type="entry name" value="C57A10.07/YOR238W"/>
</dbReference>
<accession>A0AAJ0C6Y7</accession>
<name>A0AAJ0C6Y7_9PEZI</name>
<protein>
    <recommendedName>
        <fullName evidence="3">DUF218 domain-containing protein</fullName>
    </recommendedName>
</protein>
<reference evidence="1" key="1">
    <citation type="submission" date="2023-06" db="EMBL/GenBank/DDBJ databases">
        <title>Genome-scale phylogeny and comparative genomics of the fungal order Sordariales.</title>
        <authorList>
            <consortium name="Lawrence Berkeley National Laboratory"/>
            <person name="Hensen N."/>
            <person name="Bonometti L."/>
            <person name="Westerberg I."/>
            <person name="Brannstrom I.O."/>
            <person name="Guillou S."/>
            <person name="Cros-Aarteil S."/>
            <person name="Calhoun S."/>
            <person name="Haridas S."/>
            <person name="Kuo A."/>
            <person name="Mondo S."/>
            <person name="Pangilinan J."/>
            <person name="Riley R."/>
            <person name="Labutti K."/>
            <person name="Andreopoulos B."/>
            <person name="Lipzen A."/>
            <person name="Chen C."/>
            <person name="Yanf M."/>
            <person name="Daum C."/>
            <person name="Ng V."/>
            <person name="Clum A."/>
            <person name="Steindorff A."/>
            <person name="Ohm R."/>
            <person name="Martin F."/>
            <person name="Silar P."/>
            <person name="Natvig D."/>
            <person name="Lalanne C."/>
            <person name="Gautier V."/>
            <person name="Ament-Velasquez S.L."/>
            <person name="Kruys A."/>
            <person name="Hutchinson M.I."/>
            <person name="Powell A.J."/>
            <person name="Barry K."/>
            <person name="Miller A.N."/>
            <person name="Grigoriev I.V."/>
            <person name="Debuchy R."/>
            <person name="Gladieux P."/>
            <person name="Thoren M.H."/>
            <person name="Johannesson H."/>
        </authorList>
    </citation>
    <scope>NUCLEOTIDE SEQUENCE</scope>
    <source>
        <strain evidence="1">8032-3</strain>
    </source>
</reference>
<dbReference type="GeneID" id="85306035"/>
<dbReference type="PANTHER" id="PTHR28110:SF1">
    <property type="entry name" value="TRANSMEMBRANE PROTEIN"/>
    <property type="match status" value="1"/>
</dbReference>
<sequence>MNPPNHLVIVCGHGIWLGGPKNGWDESEWLIESYKSGETPTFIEHIRAGIKTLAEDQDAVLVFSGGPTRDETPVSEAASYANLAAANAYFSLLPPDSPDPVSSSRVLLEERALDSYYNILFSIMLFWRVHHVWPKHITLVSHAFKRARLVDAHCAAIAFPLDRVRFVGIDPPGIGSSGNPSKEGGGFALSGQVTGEKAEAMRGVSEAVDHWTEDPHGVGEVLAGKRRKRNPWKVDQRLFLSDDERSRSKVKTRLLDGGGEALAEGGTMPWAGNAVV</sequence>
<evidence type="ECO:0000313" key="2">
    <source>
        <dbReference type="Proteomes" id="UP001244011"/>
    </source>
</evidence>
<comment type="caution">
    <text evidence="1">The sequence shown here is derived from an EMBL/GenBank/DDBJ whole genome shotgun (WGS) entry which is preliminary data.</text>
</comment>
<dbReference type="Proteomes" id="UP001244011">
    <property type="component" value="Unassembled WGS sequence"/>
</dbReference>
<dbReference type="RefSeq" id="XP_060287334.1">
    <property type="nucleotide sequence ID" value="XM_060422848.1"/>
</dbReference>
<dbReference type="EMBL" id="MU838999">
    <property type="protein sequence ID" value="KAK1771121.1"/>
    <property type="molecule type" value="Genomic_DNA"/>
</dbReference>
<dbReference type="AlphaFoldDB" id="A0AAJ0C6Y7"/>
<dbReference type="PANTHER" id="PTHR28110">
    <property type="entry name" value="TRANSMEMBRANE PROTEIN"/>
    <property type="match status" value="1"/>
</dbReference>